<keyword evidence="3" id="KW-1185">Reference proteome</keyword>
<reference evidence="4" key="1">
    <citation type="submission" date="2025-08" db="UniProtKB">
        <authorList>
            <consortium name="RefSeq"/>
        </authorList>
    </citation>
    <scope>IDENTIFICATION</scope>
</reference>
<dbReference type="PANTHER" id="PTHR47327:SF1">
    <property type="entry name" value="RE15579P"/>
    <property type="match status" value="1"/>
</dbReference>
<protein>
    <submittedName>
        <fullName evidence="4">Uncharacterized protein LOC106818230</fullName>
    </submittedName>
</protein>
<sequence>MHIIMAVAVQADSLKQRGTKYFTLEYATDDADNFTTYMGFGNEAKIIDGQPQARQTTRCCCAGFPLPITAQYVRLLPIQAADNNGIGLRMDLYGYEWSDRDRSCDTHWQLESYVGWQLGDYGYRAEQPTLADCHTECLHLKPFPCRSLNYDDVTQLCTLNNGTAVTKRGQYEQTTAADVNLGNYYELTCQPRCKEDFNVITSGMCDFIDDVSVRNLGSGDVAACKQLCLSETLFTCRSFNYNRVTPACELFQQTYLKQHLTCTDQAIYDYYEKTSGCPEYP</sequence>
<dbReference type="InterPro" id="IPR008979">
    <property type="entry name" value="Galactose-bd-like_sf"/>
</dbReference>
<evidence type="ECO:0000313" key="4">
    <source>
        <dbReference type="RefSeq" id="XP_014678441.1"/>
    </source>
</evidence>
<dbReference type="Gene3D" id="2.60.120.260">
    <property type="entry name" value="Galactose-binding domain-like"/>
    <property type="match status" value="1"/>
</dbReference>
<dbReference type="Pfam" id="PF00024">
    <property type="entry name" value="PAN_1"/>
    <property type="match status" value="2"/>
</dbReference>
<feature type="domain" description="Apple" evidence="2">
    <location>
        <begin position="193"/>
        <end position="275"/>
    </location>
</feature>
<evidence type="ECO:0000259" key="1">
    <source>
        <dbReference type="PROSITE" id="PS50022"/>
    </source>
</evidence>
<dbReference type="SUPFAM" id="SSF49785">
    <property type="entry name" value="Galactose-binding domain-like"/>
    <property type="match status" value="1"/>
</dbReference>
<dbReference type="PROSITE" id="PS50022">
    <property type="entry name" value="FA58C_3"/>
    <property type="match status" value="1"/>
</dbReference>
<dbReference type="CDD" id="cd01099">
    <property type="entry name" value="PAN_AP_HGF"/>
    <property type="match status" value="1"/>
</dbReference>
<dbReference type="RefSeq" id="XP_014678441.1">
    <property type="nucleotide sequence ID" value="XM_014822955.1"/>
</dbReference>
<name>A0ABM1F1X0_PRICU</name>
<evidence type="ECO:0000313" key="3">
    <source>
        <dbReference type="Proteomes" id="UP000695022"/>
    </source>
</evidence>
<dbReference type="Gene3D" id="3.50.4.10">
    <property type="entry name" value="Hepatocyte Growth Factor"/>
    <property type="match status" value="2"/>
</dbReference>
<dbReference type="InterPro" id="IPR052774">
    <property type="entry name" value="Celegans_DevNeuronal_Protein"/>
</dbReference>
<gene>
    <name evidence="4" type="primary">LOC106818230</name>
</gene>
<dbReference type="SUPFAM" id="SSF57414">
    <property type="entry name" value="Hairpin loop containing domain-like"/>
    <property type="match status" value="2"/>
</dbReference>
<evidence type="ECO:0000259" key="2">
    <source>
        <dbReference type="PROSITE" id="PS50948"/>
    </source>
</evidence>
<accession>A0ABM1F1X0</accession>
<dbReference type="PANTHER" id="PTHR47327">
    <property type="entry name" value="FI18240P1-RELATED"/>
    <property type="match status" value="1"/>
</dbReference>
<dbReference type="InterPro" id="IPR003609">
    <property type="entry name" value="Pan_app"/>
</dbReference>
<organism evidence="3 4">
    <name type="scientific">Priapulus caudatus</name>
    <name type="common">Priapulid worm</name>
    <dbReference type="NCBI Taxonomy" id="37621"/>
    <lineage>
        <taxon>Eukaryota</taxon>
        <taxon>Metazoa</taxon>
        <taxon>Ecdysozoa</taxon>
        <taxon>Scalidophora</taxon>
        <taxon>Priapulida</taxon>
        <taxon>Priapulimorpha</taxon>
        <taxon>Priapulimorphida</taxon>
        <taxon>Priapulidae</taxon>
        <taxon>Priapulus</taxon>
    </lineage>
</organism>
<dbReference type="PROSITE" id="PS50948">
    <property type="entry name" value="PAN"/>
    <property type="match status" value="2"/>
</dbReference>
<proteinExistence type="predicted"/>
<feature type="domain" description="Apple" evidence="2">
    <location>
        <begin position="104"/>
        <end position="189"/>
    </location>
</feature>
<dbReference type="SMART" id="SM00473">
    <property type="entry name" value="PAN_AP"/>
    <property type="match status" value="2"/>
</dbReference>
<dbReference type="Proteomes" id="UP000695022">
    <property type="component" value="Unplaced"/>
</dbReference>
<dbReference type="InterPro" id="IPR000421">
    <property type="entry name" value="FA58C"/>
</dbReference>
<feature type="domain" description="F5/8 type C" evidence="1">
    <location>
        <begin position="1"/>
        <end position="95"/>
    </location>
</feature>
<dbReference type="GeneID" id="106818230"/>